<evidence type="ECO:0000313" key="3">
    <source>
        <dbReference type="Proteomes" id="UP000783588"/>
    </source>
</evidence>
<sequence length="150" mass="16468">MNNTQMPQAAKNQQPQDTEQTYAVTVDGQTLELTLEQLIAAAEQGLSRANDAAKRSQNGGQGGQSNVYQSFLSAYPDINAQDIPPEVWDDANRSGDLLGAYRAFEIRKLREELEQLRKNADNRRMDVGSARSDGENTITDPIILALMGKG</sequence>
<gene>
    <name evidence="2" type="ORF">KQI75_05090</name>
</gene>
<keyword evidence="3" id="KW-1185">Reference proteome</keyword>
<organism evidence="2 3">
    <name type="scientific">Butyricicoccus intestinisimiae</name>
    <dbReference type="NCBI Taxonomy" id="2841509"/>
    <lineage>
        <taxon>Bacteria</taxon>
        <taxon>Bacillati</taxon>
        <taxon>Bacillota</taxon>
        <taxon>Clostridia</taxon>
        <taxon>Eubacteriales</taxon>
        <taxon>Butyricicoccaceae</taxon>
        <taxon>Butyricicoccus</taxon>
    </lineage>
</organism>
<dbReference type="RefSeq" id="WP_216469647.1">
    <property type="nucleotide sequence ID" value="NZ_JAHLQI010000002.1"/>
</dbReference>
<comment type="caution">
    <text evidence="2">The sequence shown here is derived from an EMBL/GenBank/DDBJ whole genome shotgun (WGS) entry which is preliminary data.</text>
</comment>
<feature type="region of interest" description="Disordered" evidence="1">
    <location>
        <begin position="46"/>
        <end position="68"/>
    </location>
</feature>
<accession>A0ABS6ET28</accession>
<proteinExistence type="predicted"/>
<feature type="region of interest" description="Disordered" evidence="1">
    <location>
        <begin position="1"/>
        <end position="20"/>
    </location>
</feature>
<reference evidence="2 3" key="1">
    <citation type="submission" date="2021-06" db="EMBL/GenBank/DDBJ databases">
        <authorList>
            <person name="Sun Q."/>
            <person name="Li D."/>
        </authorList>
    </citation>
    <scope>NUCLEOTIDE SEQUENCE [LARGE SCALE GENOMIC DNA]</scope>
    <source>
        <strain evidence="2 3">MSJd-7</strain>
    </source>
</reference>
<dbReference type="EMBL" id="JAHLQI010000002">
    <property type="protein sequence ID" value="MBU5489999.1"/>
    <property type="molecule type" value="Genomic_DNA"/>
</dbReference>
<protein>
    <submittedName>
        <fullName evidence="2">Uncharacterized protein</fullName>
    </submittedName>
</protein>
<evidence type="ECO:0000313" key="2">
    <source>
        <dbReference type="EMBL" id="MBU5489999.1"/>
    </source>
</evidence>
<name>A0ABS6ET28_9FIRM</name>
<evidence type="ECO:0000256" key="1">
    <source>
        <dbReference type="SAM" id="MobiDB-lite"/>
    </source>
</evidence>
<dbReference type="Proteomes" id="UP000783588">
    <property type="component" value="Unassembled WGS sequence"/>
</dbReference>